<name>A0A1P8UI72_9GAMM</name>
<dbReference type="STRING" id="1765967.BW247_10485"/>
<protein>
    <recommendedName>
        <fullName evidence="3">Phosphoglycerate mutase</fullName>
    </recommendedName>
</protein>
<dbReference type="OrthoDB" id="5295974at2"/>
<reference evidence="1 2" key="1">
    <citation type="submission" date="2017-01" db="EMBL/GenBank/DDBJ databases">
        <title>Draft sequence of Acidihalobacter ferrooxidans strain DSM 14175 (strain V8).</title>
        <authorList>
            <person name="Khaleque H.N."/>
            <person name="Ramsay J.P."/>
            <person name="Murphy R.J.T."/>
            <person name="Kaksonen A.H."/>
            <person name="Boxall N.J."/>
            <person name="Watkin E.L.J."/>
        </authorList>
    </citation>
    <scope>NUCLEOTIDE SEQUENCE [LARGE SCALE GENOMIC DNA]</scope>
    <source>
        <strain evidence="1 2">V8</strain>
    </source>
</reference>
<evidence type="ECO:0000313" key="2">
    <source>
        <dbReference type="Proteomes" id="UP000243807"/>
    </source>
</evidence>
<dbReference type="Proteomes" id="UP000243807">
    <property type="component" value="Chromosome"/>
</dbReference>
<evidence type="ECO:0008006" key="3">
    <source>
        <dbReference type="Google" id="ProtNLM"/>
    </source>
</evidence>
<proteinExistence type="predicted"/>
<gene>
    <name evidence="1" type="ORF">BW247_10485</name>
</gene>
<dbReference type="AlphaFoldDB" id="A0A1P8UI72"/>
<organism evidence="1 2">
    <name type="scientific">Acidihalobacter ferrooxydans</name>
    <dbReference type="NCBI Taxonomy" id="1765967"/>
    <lineage>
        <taxon>Bacteria</taxon>
        <taxon>Pseudomonadati</taxon>
        <taxon>Pseudomonadota</taxon>
        <taxon>Gammaproteobacteria</taxon>
        <taxon>Chromatiales</taxon>
        <taxon>Ectothiorhodospiraceae</taxon>
        <taxon>Acidihalobacter</taxon>
    </lineage>
</organism>
<keyword evidence="2" id="KW-1185">Reference proteome</keyword>
<accession>A0A1P8UI72</accession>
<evidence type="ECO:0000313" key="1">
    <source>
        <dbReference type="EMBL" id="APZ43461.1"/>
    </source>
</evidence>
<sequence>MEPSPDNRILFTLHWRPMTLHLFIPGLLARLPEWQRDYGWTPHAPALQALLSGASRASADPDPATGVAGLLGVRGSAAAFRRLGQGDTAQPGWFCADPVHLRTDVDSAVLIEAEHLGLALGEARQLRDELLSLFAADGWCLEVGDATYWYALPPAGLLPPPLPAVALMAGEDVGNSIRTASQSTAWKQFYAELQMLLTQSTINLEREARGQSAINALWFWGAGEQPRVGRATVASVLTGEPVQVGMAHAAGVPVAMPEPQAALSAAGDALVYLDTLRGAAAYDDIEAWEQALAELDARWFAPLVQALEHRQVDAIALYADGTRWQAGRRRGLARWRREQPLTQSLGLEAVR</sequence>
<dbReference type="KEGG" id="afy:BW247_10485"/>
<dbReference type="EMBL" id="CP019434">
    <property type="protein sequence ID" value="APZ43461.1"/>
    <property type="molecule type" value="Genomic_DNA"/>
</dbReference>